<evidence type="ECO:0000256" key="3">
    <source>
        <dbReference type="ARBA" id="ARBA00022448"/>
    </source>
</evidence>
<evidence type="ECO:0000256" key="4">
    <source>
        <dbReference type="ARBA" id="ARBA00022729"/>
    </source>
</evidence>
<dbReference type="RefSeq" id="WP_285630781.1">
    <property type="nucleotide sequence ID" value="NZ_BAAAUK010000003.1"/>
</dbReference>
<dbReference type="Proteomes" id="UP001165068">
    <property type="component" value="Unassembled WGS sequence"/>
</dbReference>
<evidence type="ECO:0000259" key="6">
    <source>
        <dbReference type="Pfam" id="PF00496"/>
    </source>
</evidence>
<comment type="similarity">
    <text evidence="2">Belongs to the bacterial solute-binding protein 5 family.</text>
</comment>
<comment type="subcellular location">
    <subcellularLocation>
        <location evidence="1">Cell envelope</location>
    </subcellularLocation>
</comment>
<evidence type="ECO:0000256" key="1">
    <source>
        <dbReference type="ARBA" id="ARBA00004196"/>
    </source>
</evidence>
<dbReference type="PANTHER" id="PTHR30290:SF10">
    <property type="entry name" value="PERIPLASMIC OLIGOPEPTIDE-BINDING PROTEIN-RELATED"/>
    <property type="match status" value="1"/>
</dbReference>
<feature type="domain" description="Solute-binding protein family 5" evidence="6">
    <location>
        <begin position="86"/>
        <end position="440"/>
    </location>
</feature>
<keyword evidence="3" id="KW-0813">Transport</keyword>
<dbReference type="InterPro" id="IPR039424">
    <property type="entry name" value="SBP_5"/>
</dbReference>
<dbReference type="PANTHER" id="PTHR30290">
    <property type="entry name" value="PERIPLASMIC BINDING COMPONENT OF ABC TRANSPORTER"/>
    <property type="match status" value="1"/>
</dbReference>
<organism evidence="7 8">
    <name type="scientific">Microbacterium arabinogalactanolyticum</name>
    <dbReference type="NCBI Taxonomy" id="69365"/>
    <lineage>
        <taxon>Bacteria</taxon>
        <taxon>Bacillati</taxon>
        <taxon>Actinomycetota</taxon>
        <taxon>Actinomycetes</taxon>
        <taxon>Micrococcales</taxon>
        <taxon>Microbacteriaceae</taxon>
        <taxon>Microbacterium</taxon>
    </lineage>
</organism>
<dbReference type="Gene3D" id="3.10.105.10">
    <property type="entry name" value="Dipeptide-binding Protein, Domain 3"/>
    <property type="match status" value="1"/>
</dbReference>
<evidence type="ECO:0000313" key="7">
    <source>
        <dbReference type="EMBL" id="GLC83904.1"/>
    </source>
</evidence>
<reference evidence="7" key="1">
    <citation type="submission" date="2022-08" db="EMBL/GenBank/DDBJ databases">
        <title>Draft genome sequence of Microbacterium arabinogalactanolyticum JCM 9171.</title>
        <authorList>
            <person name="Fujita K."/>
            <person name="Ishiwata A."/>
            <person name="Fushinobu S."/>
        </authorList>
    </citation>
    <scope>NUCLEOTIDE SEQUENCE</scope>
    <source>
        <strain evidence="7">JCM 9171</strain>
    </source>
</reference>
<proteinExistence type="inferred from homology"/>
<dbReference type="Gene3D" id="3.40.190.10">
    <property type="entry name" value="Periplasmic binding protein-like II"/>
    <property type="match status" value="1"/>
</dbReference>
<name>A0ABQ5NDN8_9MICO</name>
<dbReference type="Pfam" id="PF00496">
    <property type="entry name" value="SBP_bac_5"/>
    <property type="match status" value="1"/>
</dbReference>
<evidence type="ECO:0000256" key="5">
    <source>
        <dbReference type="SAM" id="SignalP"/>
    </source>
</evidence>
<dbReference type="PIRSF" id="PIRSF002741">
    <property type="entry name" value="MppA"/>
    <property type="match status" value="1"/>
</dbReference>
<feature type="signal peptide" evidence="5">
    <location>
        <begin position="1"/>
        <end position="29"/>
    </location>
</feature>
<dbReference type="CDD" id="cd08512">
    <property type="entry name" value="PBP2_NikA_DppA_OppA_like_7"/>
    <property type="match status" value="1"/>
</dbReference>
<dbReference type="SUPFAM" id="SSF53850">
    <property type="entry name" value="Periplasmic binding protein-like II"/>
    <property type="match status" value="1"/>
</dbReference>
<dbReference type="PROSITE" id="PS51257">
    <property type="entry name" value="PROKAR_LIPOPROTEIN"/>
    <property type="match status" value="1"/>
</dbReference>
<dbReference type="EMBL" id="BRZC01000003">
    <property type="protein sequence ID" value="GLC83904.1"/>
    <property type="molecule type" value="Genomic_DNA"/>
</dbReference>
<keyword evidence="8" id="KW-1185">Reference proteome</keyword>
<dbReference type="InterPro" id="IPR030678">
    <property type="entry name" value="Peptide/Ni-bd"/>
</dbReference>
<keyword evidence="4 5" id="KW-0732">Signal</keyword>
<evidence type="ECO:0000256" key="2">
    <source>
        <dbReference type="ARBA" id="ARBA00005695"/>
    </source>
</evidence>
<gene>
    <name evidence="7" type="ORF">MIAR_04920</name>
</gene>
<sequence>MLSTLRTSAIALGAVALLALTGCSGGNSANNSSNGSNTSGGSLVIDTAFSVETADPGHTYDPTGNMLAKAMYETLVDFKGSDVSTPIPGLASWKANDTATEFTFTIEDGRVFSDGSPVEAKDVVFSLQRIQGMADAKPNFLLSGVTIKEVDAKTVTFTTETPLLQLPAILANPALGIVNSDVVKKNGGATDGKDTAQKYLDGASAGSGPFVLGSLDLSSQIVLKKNDKYNGDEKPAYDRVVIRNVTESATQLANLKGGDSMVAMDLNGDQVAGLGDGIKVDSVPSGQTIFLLLNQSKGIAGDLANVKLAEGIRYALDYPKLLELAGAGAVQATGVIPPGFEGALPKGVSQDLAKSKAALAEAGYTGQTLKLQFPNDYPVGGVEFTPLAERIQSQLKDAGVNVELAPAPFATELDAYVNGKEGFGLWFWGPDYADSANFLPFAPGLKVGLRSGWEASADPEIAGLAAGAASATDPKQREEAFTKFAEEMQAKGPFVPMIVPGRNIATSGKVAGAVYNSVWEMDIAEITPAG</sequence>
<comment type="caution">
    <text evidence="7">The sequence shown here is derived from an EMBL/GenBank/DDBJ whole genome shotgun (WGS) entry which is preliminary data.</text>
</comment>
<dbReference type="InterPro" id="IPR000914">
    <property type="entry name" value="SBP_5_dom"/>
</dbReference>
<protein>
    <submittedName>
        <fullName evidence="7">ABC transporter substrate-binding protein</fullName>
    </submittedName>
</protein>
<evidence type="ECO:0000313" key="8">
    <source>
        <dbReference type="Proteomes" id="UP001165068"/>
    </source>
</evidence>
<accession>A0ABQ5NDN8</accession>
<feature type="chain" id="PRO_5047204515" evidence="5">
    <location>
        <begin position="30"/>
        <end position="530"/>
    </location>
</feature>